<proteinExistence type="predicted"/>
<gene>
    <name evidence="3" type="ORF">G9444_6261</name>
</gene>
<dbReference type="RefSeq" id="WP_030537374.1">
    <property type="nucleotide sequence ID" value="NZ_AP018733.1"/>
</dbReference>
<feature type="compositionally biased region" description="Low complexity" evidence="1">
    <location>
        <begin position="75"/>
        <end position="88"/>
    </location>
</feature>
<evidence type="ECO:0000313" key="4">
    <source>
        <dbReference type="Proteomes" id="UP000502345"/>
    </source>
</evidence>
<evidence type="ECO:0000256" key="1">
    <source>
        <dbReference type="SAM" id="MobiDB-lite"/>
    </source>
</evidence>
<organism evidence="3 4">
    <name type="scientific">Rhodococcus erythropolis</name>
    <name type="common">Arthrobacter picolinophilus</name>
    <dbReference type="NCBI Taxonomy" id="1833"/>
    <lineage>
        <taxon>Bacteria</taxon>
        <taxon>Bacillati</taxon>
        <taxon>Actinomycetota</taxon>
        <taxon>Actinomycetes</taxon>
        <taxon>Mycobacteriales</taxon>
        <taxon>Nocardiaceae</taxon>
        <taxon>Rhodococcus</taxon>
        <taxon>Rhodococcus erythropolis group</taxon>
    </lineage>
</organism>
<reference evidence="3 4" key="1">
    <citation type="submission" date="2020-03" db="EMBL/GenBank/DDBJ databases">
        <title>Screen low temperature-resistant strains for efficient degradation of petroleum hydrocarbons under the low temperature.</title>
        <authorList>
            <person name="Wang Y."/>
            <person name="Chen J."/>
        </authorList>
    </citation>
    <scope>NUCLEOTIDE SEQUENCE [LARGE SCALE GENOMIC DNA]</scope>
    <source>
        <strain evidence="3 4">KB1</strain>
    </source>
</reference>
<protein>
    <submittedName>
        <fullName evidence="3">Uncharacterized protein</fullName>
    </submittedName>
</protein>
<feature type="region of interest" description="Disordered" evidence="1">
    <location>
        <begin position="46"/>
        <end position="88"/>
    </location>
</feature>
<dbReference type="EMBL" id="CP050124">
    <property type="protein sequence ID" value="QIP43504.1"/>
    <property type="molecule type" value="Genomic_DNA"/>
</dbReference>
<sequence>MTTPESGFRRTRIATAAVAGIGVAVVIGTSTLAFFDTQNTGTANAATVSDTTSTKQSANGTSTTTNPFGTSPRVSSGSGTPHSTTHGS</sequence>
<name>A0A1Q4JSP0_RHOER</name>
<dbReference type="AlphaFoldDB" id="A0A1Q4JSP0"/>
<keyword evidence="2" id="KW-1133">Transmembrane helix</keyword>
<evidence type="ECO:0000313" key="3">
    <source>
        <dbReference type="EMBL" id="QIP43504.1"/>
    </source>
</evidence>
<feature type="compositionally biased region" description="Polar residues" evidence="1">
    <location>
        <begin position="46"/>
        <end position="74"/>
    </location>
</feature>
<evidence type="ECO:0000256" key="2">
    <source>
        <dbReference type="SAM" id="Phobius"/>
    </source>
</evidence>
<keyword evidence="2" id="KW-0812">Transmembrane</keyword>
<accession>A0A1Q4JSP0</accession>
<keyword evidence="2" id="KW-0472">Membrane</keyword>
<feature type="transmembrane region" description="Helical" evidence="2">
    <location>
        <begin position="12"/>
        <end position="35"/>
    </location>
</feature>
<dbReference type="Proteomes" id="UP000502345">
    <property type="component" value="Chromosome"/>
</dbReference>